<keyword evidence="3" id="KW-0731">Sigma factor</keyword>
<dbReference type="GO" id="GO:0016987">
    <property type="term" value="F:sigma factor activity"/>
    <property type="evidence" value="ECO:0007669"/>
    <property type="project" value="UniProtKB-KW"/>
</dbReference>
<evidence type="ECO:0000256" key="4">
    <source>
        <dbReference type="ARBA" id="ARBA00023163"/>
    </source>
</evidence>
<dbReference type="AlphaFoldDB" id="A0AAE6JDN5"/>
<evidence type="ECO:0000256" key="2">
    <source>
        <dbReference type="ARBA" id="ARBA00023015"/>
    </source>
</evidence>
<dbReference type="InterPro" id="IPR013324">
    <property type="entry name" value="RNA_pol_sigma_r3/r4-like"/>
</dbReference>
<dbReference type="Proteomes" id="UP000250557">
    <property type="component" value="Chromosome"/>
</dbReference>
<evidence type="ECO:0000313" key="9">
    <source>
        <dbReference type="Proteomes" id="UP000250557"/>
    </source>
</evidence>
<evidence type="ECO:0000259" key="5">
    <source>
        <dbReference type="Pfam" id="PF04542"/>
    </source>
</evidence>
<reference evidence="8 10" key="2">
    <citation type="submission" date="2021-03" db="EMBL/GenBank/DDBJ databases">
        <title>Mucilaginibacter strains isolated from gold and copper mining confer multi heavy-metal resistance.</title>
        <authorList>
            <person name="Li Y."/>
        </authorList>
    </citation>
    <scope>NUCLEOTIDE SEQUENCE [LARGE SCALE GENOMIC DNA]</scope>
    <source>
        <strain evidence="8 10">P2-4</strain>
    </source>
</reference>
<sequence>MIEIADTILLSRIREDDHSAFDLLFERYWERSYRAARARIDDEAQAQDLIQEIFIKLWQRRHSLNIQTSFEQYLLSAVRLSVISYFRSQKVTHVRLEDALQRVELLENSIHDHSGYLELEQTLEQAVKHMPEMLQKVYELRSENHSVKAIASELGLAEQTVKNYISEVLRRLRIVISEKHPEQSAAYLALILFVLYN</sequence>
<evidence type="ECO:0000256" key="1">
    <source>
        <dbReference type="ARBA" id="ARBA00010641"/>
    </source>
</evidence>
<dbReference type="Pfam" id="PF04542">
    <property type="entry name" value="Sigma70_r2"/>
    <property type="match status" value="1"/>
</dbReference>
<evidence type="ECO:0000313" key="8">
    <source>
        <dbReference type="EMBL" id="QTE47420.1"/>
    </source>
</evidence>
<dbReference type="RefSeq" id="WP_112652366.1">
    <property type="nucleotide sequence ID" value="NZ_CP043451.1"/>
</dbReference>
<dbReference type="Gene3D" id="1.10.1740.10">
    <property type="match status" value="1"/>
</dbReference>
<proteinExistence type="inferred from homology"/>
<evidence type="ECO:0000256" key="3">
    <source>
        <dbReference type="ARBA" id="ARBA00023082"/>
    </source>
</evidence>
<evidence type="ECO:0000313" key="10">
    <source>
        <dbReference type="Proteomes" id="UP000663940"/>
    </source>
</evidence>
<dbReference type="InterPro" id="IPR014284">
    <property type="entry name" value="RNA_pol_sigma-70_dom"/>
</dbReference>
<name>A0AAE6JDN5_9SPHI</name>
<dbReference type="GO" id="GO:0003677">
    <property type="term" value="F:DNA binding"/>
    <property type="evidence" value="ECO:0007669"/>
    <property type="project" value="InterPro"/>
</dbReference>
<organism evidence="7 9">
    <name type="scientific">Mucilaginibacter rubeus</name>
    <dbReference type="NCBI Taxonomy" id="2027860"/>
    <lineage>
        <taxon>Bacteria</taxon>
        <taxon>Pseudomonadati</taxon>
        <taxon>Bacteroidota</taxon>
        <taxon>Sphingobacteriia</taxon>
        <taxon>Sphingobacteriales</taxon>
        <taxon>Sphingobacteriaceae</taxon>
        <taxon>Mucilaginibacter</taxon>
    </lineage>
</organism>
<evidence type="ECO:0000313" key="7">
    <source>
        <dbReference type="EMBL" id="QEM03804.1"/>
    </source>
</evidence>
<protein>
    <submittedName>
        <fullName evidence="7">Sigma-70 family RNA polymerase sigma factor</fullName>
    </submittedName>
</protein>
<keyword evidence="2" id="KW-0805">Transcription regulation</keyword>
<dbReference type="InterPro" id="IPR007627">
    <property type="entry name" value="RNA_pol_sigma70_r2"/>
</dbReference>
<dbReference type="PANTHER" id="PTHR43133:SF46">
    <property type="entry name" value="RNA POLYMERASE SIGMA-70 FACTOR ECF SUBFAMILY"/>
    <property type="match status" value="1"/>
</dbReference>
<feature type="domain" description="RNA polymerase sigma-70 region 2" evidence="5">
    <location>
        <begin position="24"/>
        <end position="90"/>
    </location>
</feature>
<dbReference type="EMBL" id="CP043451">
    <property type="protein sequence ID" value="QEM03804.1"/>
    <property type="molecule type" value="Genomic_DNA"/>
</dbReference>
<feature type="domain" description="RNA polymerase sigma factor 70 region 4 type 2" evidence="6">
    <location>
        <begin position="122"/>
        <end position="172"/>
    </location>
</feature>
<accession>A0AAE6JDN5</accession>
<keyword evidence="4" id="KW-0804">Transcription</keyword>
<gene>
    <name evidence="7" type="ORF">DIU31_009870</name>
    <name evidence="8" type="ORF">J3L21_17765</name>
</gene>
<dbReference type="SUPFAM" id="SSF88659">
    <property type="entry name" value="Sigma3 and sigma4 domains of RNA polymerase sigma factors"/>
    <property type="match status" value="1"/>
</dbReference>
<dbReference type="Gene3D" id="1.10.10.10">
    <property type="entry name" value="Winged helix-like DNA-binding domain superfamily/Winged helix DNA-binding domain"/>
    <property type="match status" value="1"/>
</dbReference>
<dbReference type="NCBIfam" id="TIGR02937">
    <property type="entry name" value="sigma70-ECF"/>
    <property type="match status" value="1"/>
</dbReference>
<dbReference type="Proteomes" id="UP000663940">
    <property type="component" value="Chromosome"/>
</dbReference>
<reference evidence="7 9" key="1">
    <citation type="submission" date="2019-08" db="EMBL/GenBank/DDBJ databases">
        <title>Comparative genome analysis confer to the adaptation heavy metal polluted environment.</title>
        <authorList>
            <person name="Li Y."/>
        </authorList>
    </citation>
    <scope>NUCLEOTIDE SEQUENCE [LARGE SCALE GENOMIC DNA]</scope>
    <source>
        <strain evidence="7 9">P2</strain>
    </source>
</reference>
<dbReference type="GO" id="GO:0006352">
    <property type="term" value="P:DNA-templated transcription initiation"/>
    <property type="evidence" value="ECO:0007669"/>
    <property type="project" value="InterPro"/>
</dbReference>
<dbReference type="InterPro" id="IPR036388">
    <property type="entry name" value="WH-like_DNA-bd_sf"/>
</dbReference>
<dbReference type="SUPFAM" id="SSF88946">
    <property type="entry name" value="Sigma2 domain of RNA polymerase sigma factors"/>
    <property type="match status" value="1"/>
</dbReference>
<keyword evidence="10" id="KW-1185">Reference proteome</keyword>
<comment type="similarity">
    <text evidence="1">Belongs to the sigma-70 factor family. ECF subfamily.</text>
</comment>
<dbReference type="InterPro" id="IPR039425">
    <property type="entry name" value="RNA_pol_sigma-70-like"/>
</dbReference>
<dbReference type="PANTHER" id="PTHR43133">
    <property type="entry name" value="RNA POLYMERASE ECF-TYPE SIGMA FACTO"/>
    <property type="match status" value="1"/>
</dbReference>
<evidence type="ECO:0000259" key="6">
    <source>
        <dbReference type="Pfam" id="PF08281"/>
    </source>
</evidence>
<dbReference type="InterPro" id="IPR013249">
    <property type="entry name" value="RNA_pol_sigma70_r4_t2"/>
</dbReference>
<dbReference type="InterPro" id="IPR013325">
    <property type="entry name" value="RNA_pol_sigma_r2"/>
</dbReference>
<dbReference type="Pfam" id="PF08281">
    <property type="entry name" value="Sigma70_r4_2"/>
    <property type="match status" value="1"/>
</dbReference>
<dbReference type="EMBL" id="CP071880">
    <property type="protein sequence ID" value="QTE47420.1"/>
    <property type="molecule type" value="Genomic_DNA"/>
</dbReference>